<dbReference type="InParanoid" id="A0A1V9X086"/>
<evidence type="ECO:0000256" key="19">
    <source>
        <dbReference type="ARBA" id="ARBA00057179"/>
    </source>
</evidence>
<comment type="catalytic activity">
    <reaction evidence="17">
        <text>a 5'-end (N(7)-methyl 5'-triphosphoguanosine)-ribonucleoside in snRNA + S-adenosyl-L-methionine = a 5'-end (N(2),N(7)-dimethyl 5'-triphosphoguanosine)-ribonucleoside in snRNA + S-adenosyl-L-homocysteine + H(+)</text>
        <dbReference type="Rhea" id="RHEA:78471"/>
        <dbReference type="Rhea" id="RHEA-COMP:19085"/>
        <dbReference type="Rhea" id="RHEA-COMP:19087"/>
        <dbReference type="ChEBI" id="CHEBI:15378"/>
        <dbReference type="ChEBI" id="CHEBI:57856"/>
        <dbReference type="ChEBI" id="CHEBI:59789"/>
        <dbReference type="ChEBI" id="CHEBI:156461"/>
        <dbReference type="ChEBI" id="CHEBI:172880"/>
    </reaction>
    <physiologicalReaction direction="left-to-right" evidence="17">
        <dbReference type="Rhea" id="RHEA:78472"/>
    </physiologicalReaction>
</comment>
<comment type="caution">
    <text evidence="24">The sequence shown here is derived from an EMBL/GenBank/DDBJ whole genome shotgun (WGS) entry which is preliminary data.</text>
</comment>
<evidence type="ECO:0000256" key="6">
    <source>
        <dbReference type="ARBA" id="ARBA00022553"/>
    </source>
</evidence>
<dbReference type="FunFam" id="3.40.50.150:FF:000066">
    <property type="entry name" value="Trimethylguanosine synthase 1"/>
    <property type="match status" value="1"/>
</dbReference>
<dbReference type="OrthoDB" id="194443at2759"/>
<evidence type="ECO:0000256" key="10">
    <source>
        <dbReference type="ARBA" id="ARBA00023015"/>
    </source>
</evidence>
<organism evidence="24 25">
    <name type="scientific">Tropilaelaps mercedesae</name>
    <dbReference type="NCBI Taxonomy" id="418985"/>
    <lineage>
        <taxon>Eukaryota</taxon>
        <taxon>Metazoa</taxon>
        <taxon>Ecdysozoa</taxon>
        <taxon>Arthropoda</taxon>
        <taxon>Chelicerata</taxon>
        <taxon>Arachnida</taxon>
        <taxon>Acari</taxon>
        <taxon>Parasitiformes</taxon>
        <taxon>Mesostigmata</taxon>
        <taxon>Gamasina</taxon>
        <taxon>Dermanyssoidea</taxon>
        <taxon>Laelapidae</taxon>
        <taxon>Tropilaelaps</taxon>
    </lineage>
</organism>
<feature type="region of interest" description="Disordered" evidence="23">
    <location>
        <begin position="326"/>
        <end position="359"/>
    </location>
</feature>
<name>A0A1V9X086_9ACAR</name>
<dbReference type="Gene3D" id="3.40.50.150">
    <property type="entry name" value="Vaccinia Virus protein VP39"/>
    <property type="match status" value="1"/>
</dbReference>
<dbReference type="CDD" id="cd02440">
    <property type="entry name" value="AdoMet_MTases"/>
    <property type="match status" value="1"/>
</dbReference>
<dbReference type="FunCoup" id="A0A1V9X086">
    <property type="interactions" value="519"/>
</dbReference>
<evidence type="ECO:0000256" key="8">
    <source>
        <dbReference type="ARBA" id="ARBA00022679"/>
    </source>
</evidence>
<evidence type="ECO:0000256" key="15">
    <source>
        <dbReference type="ARBA" id="ARBA00048740"/>
    </source>
</evidence>
<evidence type="ECO:0000256" key="17">
    <source>
        <dbReference type="ARBA" id="ARBA00049075"/>
    </source>
</evidence>
<dbReference type="InterPro" id="IPR029063">
    <property type="entry name" value="SAM-dependent_MTases_sf"/>
</dbReference>
<sequence length="616" mass="70040">MYFGESGAPLGMPSLDVDYMVGRLRWMVFGFSGGKVCVRDSLSVTIKNQQNRVYFLESSEIHENHYGRCTPDGFACGLRDTDVWHKLIDGRTALNEFVLTRSYHMDCEPDWTFNDTPELLSPEQQNMLDLGLPLSFGHANTYSRRSDDAIVGELESLIVERDYDKELADLSSSTEQMSLSRSSRPESGELMARDEMCGSSTSPSDVWSGLTLWDPVPGSMTIEAFDEYWAINGERILESEWQKQYGEYMIPTATISEAADCSDGDISSERDEEKQQAEMNYSYAEEWEKVWVQFGTRMYYTLMEQLVAQEELAGYKASQHNVSMSINEGSVGQGSSKDVGELRQKNEEDETSSNKRKLSVRDFGASMTGESCSIQNRFIKNHRLKKIKRESHNHRKNPNVISADALEDAPKDARLAKYWSQRYRLFRKFDDGIQMDDEGWFSVTPEKIAEHIANRMCPRSLRKTMLTMDAFCGVGGNTIQLAMRSRIVLAVDIDPNKIAMAKNNARVYGVDQKVQFVLADMAHFVPRVAPDVIFMSPPWGGPDYKNKPSFDLRDMCVDVRAIFHAYENVSPDIAFILPRNTKVDQLCELGRVEVEQNMLNKKIKTITAYYGNLICK</sequence>
<dbReference type="GO" id="GO:0005730">
    <property type="term" value="C:nucleolus"/>
    <property type="evidence" value="ECO:0007669"/>
    <property type="project" value="UniProtKB-SubCell"/>
</dbReference>
<keyword evidence="5" id="KW-0963">Cytoplasm</keyword>
<dbReference type="Pfam" id="PF09445">
    <property type="entry name" value="Methyltransf_15"/>
    <property type="match status" value="1"/>
</dbReference>
<evidence type="ECO:0000256" key="5">
    <source>
        <dbReference type="ARBA" id="ARBA00022490"/>
    </source>
</evidence>
<keyword evidence="11" id="KW-0804">Transcription</keyword>
<dbReference type="GO" id="GO:0071164">
    <property type="term" value="F:RNA cap trimethylguanosine synthase activity"/>
    <property type="evidence" value="ECO:0007669"/>
    <property type="project" value="TreeGrafter"/>
</dbReference>
<comment type="function">
    <text evidence="19">Catalyzes the 2 serial methylation steps for the conversion of the 7-monomethylguanosine (m(7)G) caps of snRNAs and snoRNAs to a 2,2,7-trimethylguanosine (m(2,2,7)G) cap structure. The enzyme is specific for guanine, and N7 methylation must precede N2 methylation. Hypermethylation of the m7G cap of U snRNAs leads to their concentration in nuclear foci, their colocalization with coilin and the formation of canonical Cajal bodies (CBs). Plays a role in transcriptional regulation.</text>
</comment>
<keyword evidence="6" id="KW-0597">Phosphoprotein</keyword>
<evidence type="ECO:0000256" key="18">
    <source>
        <dbReference type="ARBA" id="ARBA00049790"/>
    </source>
</evidence>
<dbReference type="PANTHER" id="PTHR14741:SF32">
    <property type="entry name" value="TRIMETHYLGUANOSINE SYNTHASE"/>
    <property type="match status" value="1"/>
</dbReference>
<evidence type="ECO:0000256" key="11">
    <source>
        <dbReference type="ARBA" id="ARBA00023163"/>
    </source>
</evidence>
<keyword evidence="9" id="KW-0949">S-adenosyl-L-methionine</keyword>
<comment type="catalytic activity">
    <reaction evidence="14">
        <text>a 5'-end (N(2),N(7)-dimethyl 5'-triphosphoguanosine)-ribonucleoside in snoRNA + S-adenosyl-L-methionine = a 5'-end (N(2),N(2),N(7)-trimethyl 5'-triphosphoguanosine)-ribonucleoside in snoRNA + S-adenosyl-L-homocysteine + H(+)</text>
        <dbReference type="Rhea" id="RHEA:78507"/>
        <dbReference type="Rhea" id="RHEA-COMP:19088"/>
        <dbReference type="Rhea" id="RHEA-COMP:19090"/>
        <dbReference type="ChEBI" id="CHEBI:15378"/>
        <dbReference type="ChEBI" id="CHEBI:57856"/>
        <dbReference type="ChEBI" id="CHEBI:59789"/>
        <dbReference type="ChEBI" id="CHEBI:167623"/>
        <dbReference type="ChEBI" id="CHEBI:172880"/>
    </reaction>
    <physiologicalReaction direction="left-to-right" evidence="14">
        <dbReference type="Rhea" id="RHEA:78508"/>
    </physiologicalReaction>
</comment>
<evidence type="ECO:0000256" key="16">
    <source>
        <dbReference type="ARBA" id="ARBA00048763"/>
    </source>
</evidence>
<keyword evidence="12" id="KW-0539">Nucleus</keyword>
<evidence type="ECO:0000256" key="23">
    <source>
        <dbReference type="SAM" id="MobiDB-lite"/>
    </source>
</evidence>
<evidence type="ECO:0000256" key="9">
    <source>
        <dbReference type="ARBA" id="ARBA00022691"/>
    </source>
</evidence>
<keyword evidence="7" id="KW-0489">Methyltransferase</keyword>
<comment type="subcellular location">
    <subcellularLocation>
        <location evidence="2">Cytoplasm</location>
    </subcellularLocation>
    <subcellularLocation>
        <location evidence="1">Nucleus</location>
        <location evidence="1">Cajal body</location>
    </subcellularLocation>
    <subcellularLocation>
        <location evidence="3">Nucleus</location>
        <location evidence="3">Nucleolus</location>
    </subcellularLocation>
</comment>
<comment type="similarity">
    <text evidence="13">Belongs to the methyltransferase superfamily. Trimethylguanosine synthase family.</text>
</comment>
<evidence type="ECO:0000256" key="4">
    <source>
        <dbReference type="ARBA" id="ARBA00018517"/>
    </source>
</evidence>
<evidence type="ECO:0000256" key="22">
    <source>
        <dbReference type="ARBA" id="ARBA00081504"/>
    </source>
</evidence>
<comment type="catalytic activity">
    <reaction evidence="16">
        <text>a 5'-end (N(2),N(7)-dimethyl 5'-triphosphoguanosine)-ribonucleoside in snRNA + S-adenosyl-L-methionine = a 5'-end (N(2),N(2),N(7)-trimethyl 5'-triphosphoguanosine)-ribonucleoside in snRNA + S-adenosyl-L-homocysteine + H(+)</text>
        <dbReference type="Rhea" id="RHEA:78479"/>
        <dbReference type="Rhea" id="RHEA-COMP:19087"/>
        <dbReference type="Rhea" id="RHEA-COMP:19089"/>
        <dbReference type="ChEBI" id="CHEBI:15378"/>
        <dbReference type="ChEBI" id="CHEBI:57856"/>
        <dbReference type="ChEBI" id="CHEBI:59789"/>
        <dbReference type="ChEBI" id="CHEBI:167623"/>
        <dbReference type="ChEBI" id="CHEBI:172880"/>
    </reaction>
    <physiologicalReaction direction="left-to-right" evidence="16">
        <dbReference type="Rhea" id="RHEA:78480"/>
    </physiologicalReaction>
</comment>
<evidence type="ECO:0000256" key="20">
    <source>
        <dbReference type="ARBA" id="ARBA00064494"/>
    </source>
</evidence>
<gene>
    <name evidence="24" type="ORF">BIW11_13915</name>
</gene>
<evidence type="ECO:0000313" key="25">
    <source>
        <dbReference type="Proteomes" id="UP000192247"/>
    </source>
</evidence>
<reference evidence="24 25" key="1">
    <citation type="journal article" date="2017" name="Gigascience">
        <title>Draft genome of the honey bee ectoparasitic mite, Tropilaelaps mercedesae, is shaped by the parasitic life history.</title>
        <authorList>
            <person name="Dong X."/>
            <person name="Armstrong S.D."/>
            <person name="Xia D."/>
            <person name="Makepeace B.L."/>
            <person name="Darby A.C."/>
            <person name="Kadowaki T."/>
        </authorList>
    </citation>
    <scope>NUCLEOTIDE SEQUENCE [LARGE SCALE GENOMIC DNA]</scope>
    <source>
        <strain evidence="24">Wuxi-XJTLU</strain>
    </source>
</reference>
<feature type="region of interest" description="Disordered" evidence="23">
    <location>
        <begin position="169"/>
        <end position="202"/>
    </location>
</feature>
<dbReference type="STRING" id="418985.A0A1V9X086"/>
<dbReference type="GO" id="GO:0015030">
    <property type="term" value="C:Cajal body"/>
    <property type="evidence" value="ECO:0007669"/>
    <property type="project" value="UniProtKB-SubCell"/>
</dbReference>
<keyword evidence="10" id="KW-0805">Transcription regulation</keyword>
<evidence type="ECO:0000256" key="7">
    <source>
        <dbReference type="ARBA" id="ARBA00022603"/>
    </source>
</evidence>
<dbReference type="Proteomes" id="UP000192247">
    <property type="component" value="Unassembled WGS sequence"/>
</dbReference>
<evidence type="ECO:0000256" key="2">
    <source>
        <dbReference type="ARBA" id="ARBA00004496"/>
    </source>
</evidence>
<keyword evidence="25" id="KW-1185">Reference proteome</keyword>
<dbReference type="PANTHER" id="PTHR14741">
    <property type="entry name" value="S-ADENOSYLMETHIONINE-DEPENDENT METHYLTRANSFERASE RELATED"/>
    <property type="match status" value="1"/>
</dbReference>
<feature type="compositionally biased region" description="Polar residues" evidence="23">
    <location>
        <begin position="170"/>
        <end position="182"/>
    </location>
</feature>
<evidence type="ECO:0000256" key="14">
    <source>
        <dbReference type="ARBA" id="ARBA00047418"/>
    </source>
</evidence>
<feature type="compositionally biased region" description="Polar residues" evidence="23">
    <location>
        <begin position="326"/>
        <end position="336"/>
    </location>
</feature>
<dbReference type="AlphaFoldDB" id="A0A1V9X086"/>
<evidence type="ECO:0000256" key="21">
    <source>
        <dbReference type="ARBA" id="ARBA00079339"/>
    </source>
</evidence>
<evidence type="ECO:0000256" key="3">
    <source>
        <dbReference type="ARBA" id="ARBA00004604"/>
    </source>
</evidence>
<accession>A0A1V9X086</accession>
<evidence type="ECO:0000256" key="1">
    <source>
        <dbReference type="ARBA" id="ARBA00004408"/>
    </source>
</evidence>
<comment type="subunit">
    <text evidence="20">May form homooligomers. Interacts with CREBBP/CBP, EED/WAIT1, EP300/P300, NCOA6/PRIP, PPARBP/PBP and SMN.</text>
</comment>
<dbReference type="InterPro" id="IPR019012">
    <property type="entry name" value="RNA_cap_Gua-N2-MeTrfase"/>
</dbReference>
<keyword evidence="8" id="KW-0808">Transferase</keyword>
<comment type="catalytic activity">
    <reaction evidence="15">
        <text>a 5'-end (N(7)-methyl 5'-triphosphoguanosine)-ribonucleoside in snoRNA + S-adenosyl-L-methionine = a 5'-end (N(2),N(7)-dimethyl 5'-triphosphoguanosine)-ribonucleoside in snoRNA + S-adenosyl-L-homocysteine + H(+)</text>
        <dbReference type="Rhea" id="RHEA:78475"/>
        <dbReference type="Rhea" id="RHEA-COMP:19086"/>
        <dbReference type="Rhea" id="RHEA-COMP:19088"/>
        <dbReference type="ChEBI" id="CHEBI:15378"/>
        <dbReference type="ChEBI" id="CHEBI:57856"/>
        <dbReference type="ChEBI" id="CHEBI:59789"/>
        <dbReference type="ChEBI" id="CHEBI:156461"/>
        <dbReference type="ChEBI" id="CHEBI:172880"/>
    </reaction>
    <physiologicalReaction direction="left-to-right" evidence="15">
        <dbReference type="Rhea" id="RHEA:78476"/>
    </physiologicalReaction>
</comment>
<protein>
    <recommendedName>
        <fullName evidence="4">Trimethylguanosine synthase</fullName>
    </recommendedName>
    <alternativeName>
        <fullName evidence="18">Cap-specific guanine-N(2) methyltransferase</fullName>
    </alternativeName>
    <alternativeName>
        <fullName evidence="21">Nuclear receptor coactivator 6-interacting protein</fullName>
    </alternativeName>
    <alternativeName>
        <fullName evidence="22">PRIP-interacting protein with methyltransferase motif</fullName>
    </alternativeName>
</protein>
<dbReference type="SUPFAM" id="SSF53335">
    <property type="entry name" value="S-adenosyl-L-methionine-dependent methyltransferases"/>
    <property type="match status" value="1"/>
</dbReference>
<evidence type="ECO:0000256" key="13">
    <source>
        <dbReference type="ARBA" id="ARBA00025783"/>
    </source>
</evidence>
<dbReference type="EMBL" id="MNPL01031069">
    <property type="protein sequence ID" value="OQR66806.1"/>
    <property type="molecule type" value="Genomic_DNA"/>
</dbReference>
<evidence type="ECO:0000256" key="12">
    <source>
        <dbReference type="ARBA" id="ARBA00023242"/>
    </source>
</evidence>
<feature type="compositionally biased region" description="Basic and acidic residues" evidence="23">
    <location>
        <begin position="183"/>
        <end position="196"/>
    </location>
</feature>
<proteinExistence type="inferred from homology"/>
<dbReference type="GO" id="GO:0005737">
    <property type="term" value="C:cytoplasm"/>
    <property type="evidence" value="ECO:0007669"/>
    <property type="project" value="UniProtKB-SubCell"/>
</dbReference>
<evidence type="ECO:0000313" key="24">
    <source>
        <dbReference type="EMBL" id="OQR66806.1"/>
    </source>
</evidence>